<name>A0A8S3GIJ7_9BILA</name>
<dbReference type="AlphaFoldDB" id="A0A8S3GIJ7"/>
<proteinExistence type="predicted"/>
<gene>
    <name evidence="2" type="ORF">GIL414_LOCUS82118</name>
    <name evidence="1" type="ORF">SMN809_LOCUS64844</name>
</gene>
<protein>
    <submittedName>
        <fullName evidence="1">Uncharacterized protein</fullName>
    </submittedName>
</protein>
<sequence>MIPPIWFLEIHRINVKLGVDLINQTEVEELQKIIGRDLVPGTSLINKK</sequence>
<comment type="caution">
    <text evidence="1">The sequence shown here is derived from an EMBL/GenBank/DDBJ whole genome shotgun (WGS) entry which is preliminary data.</text>
</comment>
<reference evidence="1" key="1">
    <citation type="submission" date="2021-02" db="EMBL/GenBank/DDBJ databases">
        <authorList>
            <person name="Nowell W R."/>
        </authorList>
    </citation>
    <scope>NUCLEOTIDE SEQUENCE</scope>
</reference>
<evidence type="ECO:0000313" key="2">
    <source>
        <dbReference type="EMBL" id="CAF5216875.1"/>
    </source>
</evidence>
<dbReference type="Proteomes" id="UP000676336">
    <property type="component" value="Unassembled WGS sequence"/>
</dbReference>
<dbReference type="Proteomes" id="UP000681720">
    <property type="component" value="Unassembled WGS sequence"/>
</dbReference>
<feature type="non-terminal residue" evidence="1">
    <location>
        <position position="48"/>
    </location>
</feature>
<evidence type="ECO:0000313" key="1">
    <source>
        <dbReference type="EMBL" id="CAF5164440.1"/>
    </source>
</evidence>
<dbReference type="EMBL" id="CAJOBI010299058">
    <property type="protein sequence ID" value="CAF5164440.1"/>
    <property type="molecule type" value="Genomic_DNA"/>
</dbReference>
<accession>A0A8S3GIJ7</accession>
<organism evidence="1 3">
    <name type="scientific">Rotaria magnacalcarata</name>
    <dbReference type="NCBI Taxonomy" id="392030"/>
    <lineage>
        <taxon>Eukaryota</taxon>
        <taxon>Metazoa</taxon>
        <taxon>Spiralia</taxon>
        <taxon>Gnathifera</taxon>
        <taxon>Rotifera</taxon>
        <taxon>Eurotatoria</taxon>
        <taxon>Bdelloidea</taxon>
        <taxon>Philodinida</taxon>
        <taxon>Philodinidae</taxon>
        <taxon>Rotaria</taxon>
    </lineage>
</organism>
<evidence type="ECO:0000313" key="3">
    <source>
        <dbReference type="Proteomes" id="UP000676336"/>
    </source>
</evidence>
<dbReference type="EMBL" id="CAJOBJ010359247">
    <property type="protein sequence ID" value="CAF5216875.1"/>
    <property type="molecule type" value="Genomic_DNA"/>
</dbReference>